<reference evidence="1 2" key="1">
    <citation type="submission" date="2019-03" db="EMBL/GenBank/DDBJ databases">
        <title>First draft genome of Liparis tanakae, snailfish: a comprehensive survey of snailfish specific genes.</title>
        <authorList>
            <person name="Kim W."/>
            <person name="Song I."/>
            <person name="Jeong J.-H."/>
            <person name="Kim D."/>
            <person name="Kim S."/>
            <person name="Ryu S."/>
            <person name="Song J.Y."/>
            <person name="Lee S.K."/>
        </authorList>
    </citation>
    <scope>NUCLEOTIDE SEQUENCE [LARGE SCALE GENOMIC DNA]</scope>
    <source>
        <tissue evidence="1">Muscle</tissue>
    </source>
</reference>
<accession>A0A4Z2I9F8</accession>
<gene>
    <name evidence="1" type="ORF">EYF80_015825</name>
</gene>
<proteinExistence type="predicted"/>
<dbReference type="EMBL" id="SRLO01000119">
    <property type="protein sequence ID" value="TNN74004.1"/>
    <property type="molecule type" value="Genomic_DNA"/>
</dbReference>
<organism evidence="1 2">
    <name type="scientific">Liparis tanakae</name>
    <name type="common">Tanaka's snailfish</name>
    <dbReference type="NCBI Taxonomy" id="230148"/>
    <lineage>
        <taxon>Eukaryota</taxon>
        <taxon>Metazoa</taxon>
        <taxon>Chordata</taxon>
        <taxon>Craniata</taxon>
        <taxon>Vertebrata</taxon>
        <taxon>Euteleostomi</taxon>
        <taxon>Actinopterygii</taxon>
        <taxon>Neopterygii</taxon>
        <taxon>Teleostei</taxon>
        <taxon>Neoteleostei</taxon>
        <taxon>Acanthomorphata</taxon>
        <taxon>Eupercaria</taxon>
        <taxon>Perciformes</taxon>
        <taxon>Cottioidei</taxon>
        <taxon>Cottales</taxon>
        <taxon>Liparidae</taxon>
        <taxon>Liparis</taxon>
    </lineage>
</organism>
<name>A0A4Z2I9F8_9TELE</name>
<keyword evidence="2" id="KW-1185">Reference proteome</keyword>
<protein>
    <submittedName>
        <fullName evidence="1">Uncharacterized protein</fullName>
    </submittedName>
</protein>
<dbReference type="AlphaFoldDB" id="A0A4Z2I9F8"/>
<dbReference type="Proteomes" id="UP000314294">
    <property type="component" value="Unassembled WGS sequence"/>
</dbReference>
<comment type="caution">
    <text evidence="1">The sequence shown here is derived from an EMBL/GenBank/DDBJ whole genome shotgun (WGS) entry which is preliminary data.</text>
</comment>
<evidence type="ECO:0000313" key="1">
    <source>
        <dbReference type="EMBL" id="TNN74004.1"/>
    </source>
</evidence>
<sequence>MKATPLISSTLASAVVFLLTKSWMVKGQRWSTLFLEKVSLFSITTTLQPNRASSMAARRPQGPPPMTRH</sequence>
<evidence type="ECO:0000313" key="2">
    <source>
        <dbReference type="Proteomes" id="UP000314294"/>
    </source>
</evidence>